<organism evidence="2 3">
    <name type="scientific">Candidatus Desulfosporosinus infrequens</name>
    <dbReference type="NCBI Taxonomy" id="2043169"/>
    <lineage>
        <taxon>Bacteria</taxon>
        <taxon>Bacillati</taxon>
        <taxon>Bacillota</taxon>
        <taxon>Clostridia</taxon>
        <taxon>Eubacteriales</taxon>
        <taxon>Desulfitobacteriaceae</taxon>
        <taxon>Desulfosporosinus</taxon>
    </lineage>
</organism>
<feature type="transmembrane region" description="Helical" evidence="1">
    <location>
        <begin position="68"/>
        <end position="90"/>
    </location>
</feature>
<gene>
    <name evidence="2" type="ORF">SBF1_880021</name>
</gene>
<feature type="transmembrane region" description="Helical" evidence="1">
    <location>
        <begin position="12"/>
        <end position="33"/>
    </location>
</feature>
<dbReference type="AlphaFoldDB" id="A0A2U3LVU7"/>
<protein>
    <submittedName>
        <fullName evidence="2">Putative membrane protein</fullName>
    </submittedName>
</protein>
<dbReference type="PANTHER" id="PTHR37422:SF13">
    <property type="entry name" value="LIPOPOLYSACCHARIDE BIOSYNTHESIS PROTEIN PA4999-RELATED"/>
    <property type="match status" value="1"/>
</dbReference>
<evidence type="ECO:0000256" key="1">
    <source>
        <dbReference type="SAM" id="Phobius"/>
    </source>
</evidence>
<evidence type="ECO:0000313" key="2">
    <source>
        <dbReference type="EMBL" id="SPF55969.1"/>
    </source>
</evidence>
<sequence length="614" mass="69285">MIGTTSHQVSRARSNTTSLLALFLTFSLMAHGLFFQQEWLIFGVSFSIFSLLSYSDRSFNFVTREEPFGLTDVLLLGMFCLSILGLANAVIFKDGLIEALRWGTFWLVYRMGVRISREEISKKRLVQYIEWLAIGVAIIGWLPWVSKVAGRLSSVFGYANATAAFLGAVLLLCSLRKPIQIFLGISLLGTGSRAGVGIFIVVFILQQLRLGVRGHRIPSSTILLQKVRATSLKKTIGKIIGIKSRKHGFILLGFAGTVLMLHYDRSVWENLTTWGFSSSSWQERLDYFKDGIRLALNARGLPVAGGWMAFPTVQRIPYWTADPHSSLIHILINQGVAGIVLVGIWSSFTLAQAWKTRAKESMSSRSPEGAGRTKAEVGVWGALLFLAVHSFVDADFSFGSLGVLFWLLWGSFQKRNLAPRPQYLKWYKFTHNLSSKGIFSLSLCLCLVSGNALLNPALLEKEKIWNTQARLEREQDPAQSIALWKMSLIWDQTQISTRREQAEFLLRRGDTEAGLKAVQEVLRWQPFNLEAYEWAQAGVWEVAEGQRSTHPEIANKLYRWVESVPENIEGRVAKLSLSDQLLWHGYREFQVSPHIKLLAEYARQRQLTQLPPRT</sequence>
<accession>A0A2U3LVU7</accession>
<dbReference type="PANTHER" id="PTHR37422">
    <property type="entry name" value="TEICHURONIC ACID BIOSYNTHESIS PROTEIN TUAE"/>
    <property type="match status" value="1"/>
</dbReference>
<dbReference type="InterPro" id="IPR051533">
    <property type="entry name" value="WaaL-like"/>
</dbReference>
<proteinExistence type="predicted"/>
<dbReference type="Proteomes" id="UP000238916">
    <property type="component" value="Unassembled WGS sequence"/>
</dbReference>
<keyword evidence="1" id="KW-1133">Transmembrane helix</keyword>
<reference evidence="3" key="1">
    <citation type="submission" date="2018-02" db="EMBL/GenBank/DDBJ databases">
        <authorList>
            <person name="Hausmann B."/>
        </authorList>
    </citation>
    <scope>NUCLEOTIDE SEQUENCE [LARGE SCALE GENOMIC DNA]</scope>
    <source>
        <strain evidence="3">Peat soil MAG SbF1</strain>
    </source>
</reference>
<feature type="transmembrane region" description="Helical" evidence="1">
    <location>
        <begin position="125"/>
        <end position="144"/>
    </location>
</feature>
<feature type="transmembrane region" description="Helical" evidence="1">
    <location>
        <begin position="182"/>
        <end position="205"/>
    </location>
</feature>
<keyword evidence="1" id="KW-0472">Membrane</keyword>
<feature type="transmembrane region" description="Helical" evidence="1">
    <location>
        <begin position="156"/>
        <end position="175"/>
    </location>
</feature>
<evidence type="ECO:0000313" key="3">
    <source>
        <dbReference type="Proteomes" id="UP000238916"/>
    </source>
</evidence>
<dbReference type="EMBL" id="OMOF01000867">
    <property type="protein sequence ID" value="SPF55969.1"/>
    <property type="molecule type" value="Genomic_DNA"/>
</dbReference>
<name>A0A2U3LVU7_9FIRM</name>
<keyword evidence="1" id="KW-0812">Transmembrane</keyword>
<dbReference type="OrthoDB" id="1789449at2"/>